<dbReference type="EMBL" id="CACVBS010000052">
    <property type="protein sequence ID" value="CAA7266123.1"/>
    <property type="molecule type" value="Genomic_DNA"/>
</dbReference>
<feature type="domain" description="F-box" evidence="1">
    <location>
        <begin position="1"/>
        <end position="44"/>
    </location>
</feature>
<name>A0A8S0XMF2_CYCAE</name>
<keyword evidence="3" id="KW-1185">Reference proteome</keyword>
<dbReference type="Proteomes" id="UP000467700">
    <property type="component" value="Unassembled WGS sequence"/>
</dbReference>
<protein>
    <recommendedName>
        <fullName evidence="1">F-box domain-containing protein</fullName>
    </recommendedName>
</protein>
<reference evidence="2 3" key="1">
    <citation type="submission" date="2020-01" db="EMBL/GenBank/DDBJ databases">
        <authorList>
            <person name="Gupta K D."/>
        </authorList>
    </citation>
    <scope>NUCLEOTIDE SEQUENCE [LARGE SCALE GENOMIC DNA]</scope>
</reference>
<organism evidence="2 3">
    <name type="scientific">Cyclocybe aegerita</name>
    <name type="common">Black poplar mushroom</name>
    <name type="synonym">Agrocybe aegerita</name>
    <dbReference type="NCBI Taxonomy" id="1973307"/>
    <lineage>
        <taxon>Eukaryota</taxon>
        <taxon>Fungi</taxon>
        <taxon>Dikarya</taxon>
        <taxon>Basidiomycota</taxon>
        <taxon>Agaricomycotina</taxon>
        <taxon>Agaricomycetes</taxon>
        <taxon>Agaricomycetidae</taxon>
        <taxon>Agaricales</taxon>
        <taxon>Agaricineae</taxon>
        <taxon>Bolbitiaceae</taxon>
        <taxon>Cyclocybe</taxon>
    </lineage>
</organism>
<evidence type="ECO:0000313" key="3">
    <source>
        <dbReference type="Proteomes" id="UP000467700"/>
    </source>
</evidence>
<gene>
    <name evidence="2" type="ORF">AAE3_LOCUS8290</name>
</gene>
<sequence length="352" mass="40613">MLPATTDDSLLDNLPAADLLRYSRTCRDTYAAVSSYIRRTFRIECVLGRYFSPEEILHFRHLQAATGMIISGSTALQFFDRSFYPDSDLDIYVDHPKRKTIALWLAGIGYEYDPKQGLDTLDAALNHQPWWDEEKFSDSHFLEATPKGYFGAVHVFNFKKSGQKIQLITANLAPMDMILNFHSTCVMNVITHEKAYSLYPRGTFNERRTLLYLPEEPRQASAHAKYAARGWELVPTITDEEFDDPSFAFAHGNRYLGDAKCWTIPILPKLDLPESRIEAHTWALLYDTDLEPQMSFMIFRSPKLQHNYLVVDGVLRKHLRKVFRPNRRKTKEIDADAELHQIVKGYLQSQGL</sequence>
<comment type="caution">
    <text evidence="2">The sequence shown here is derived from an EMBL/GenBank/DDBJ whole genome shotgun (WGS) entry which is preliminary data.</text>
</comment>
<evidence type="ECO:0000313" key="2">
    <source>
        <dbReference type="EMBL" id="CAA7266123.1"/>
    </source>
</evidence>
<dbReference type="AlphaFoldDB" id="A0A8S0XMF2"/>
<accession>A0A8S0XMF2</accession>
<dbReference type="PROSITE" id="PS50181">
    <property type="entry name" value="FBOX"/>
    <property type="match status" value="1"/>
</dbReference>
<dbReference type="InterPro" id="IPR001810">
    <property type="entry name" value="F-box_dom"/>
</dbReference>
<evidence type="ECO:0000259" key="1">
    <source>
        <dbReference type="PROSITE" id="PS50181"/>
    </source>
</evidence>
<dbReference type="OrthoDB" id="3041043at2759"/>
<proteinExistence type="predicted"/>